<dbReference type="InterPro" id="IPR047324">
    <property type="entry name" value="LbH_gamma_CA-like"/>
</dbReference>
<dbReference type="PANTHER" id="PTHR13061">
    <property type="entry name" value="DYNACTIN SUBUNIT P25"/>
    <property type="match status" value="1"/>
</dbReference>
<gene>
    <name evidence="1" type="ORF">FCI23_33205</name>
</gene>
<dbReference type="AlphaFoldDB" id="A0A4U0S928"/>
<evidence type="ECO:0000313" key="1">
    <source>
        <dbReference type="EMBL" id="TKA04968.1"/>
    </source>
</evidence>
<keyword evidence="2" id="KW-1185">Reference proteome</keyword>
<sequence>MPIYALGPDEPQIHPSSFVHPDAVVIGRVSIGEEATIWPGAVLRGDHGGRIEVGARTSIQDGTVLHTTEQWPTVIGPECVVGHNAHLEGCTVESRCLIGSGSITLNRAVVRTGAVVGAAALVPEDFEVPAHTTAVGVPVRLRKTGHDPSWMDFAVQSYVDAGNHYRGALRRIDR</sequence>
<dbReference type="InterPro" id="IPR011004">
    <property type="entry name" value="Trimer_LpxA-like_sf"/>
</dbReference>
<protein>
    <submittedName>
        <fullName evidence="1">Gamma carbonic anhydrase family protein</fullName>
    </submittedName>
</protein>
<comment type="caution">
    <text evidence="1">The sequence shown here is derived from an EMBL/GenBank/DDBJ whole genome shotgun (WGS) entry which is preliminary data.</text>
</comment>
<dbReference type="InterPro" id="IPR050484">
    <property type="entry name" value="Transf_Hexapept/Carb_Anhydrase"/>
</dbReference>
<organism evidence="1 2">
    <name type="scientific">Actinacidiphila oryziradicis</name>
    <dbReference type="NCBI Taxonomy" id="2571141"/>
    <lineage>
        <taxon>Bacteria</taxon>
        <taxon>Bacillati</taxon>
        <taxon>Actinomycetota</taxon>
        <taxon>Actinomycetes</taxon>
        <taxon>Kitasatosporales</taxon>
        <taxon>Streptomycetaceae</taxon>
        <taxon>Actinacidiphila</taxon>
    </lineage>
</organism>
<evidence type="ECO:0000313" key="2">
    <source>
        <dbReference type="Proteomes" id="UP000305778"/>
    </source>
</evidence>
<dbReference type="PANTHER" id="PTHR13061:SF29">
    <property type="entry name" value="GAMMA CARBONIC ANHYDRASE-LIKE 1, MITOCHONDRIAL-RELATED"/>
    <property type="match status" value="1"/>
</dbReference>
<dbReference type="Gene3D" id="2.160.10.10">
    <property type="entry name" value="Hexapeptide repeat proteins"/>
    <property type="match status" value="1"/>
</dbReference>
<dbReference type="SUPFAM" id="SSF51161">
    <property type="entry name" value="Trimeric LpxA-like enzymes"/>
    <property type="match status" value="1"/>
</dbReference>
<dbReference type="EMBL" id="SUMC01000043">
    <property type="protein sequence ID" value="TKA04968.1"/>
    <property type="molecule type" value="Genomic_DNA"/>
</dbReference>
<proteinExistence type="predicted"/>
<accession>A0A4U0S928</accession>
<dbReference type="RefSeq" id="WP_136727747.1">
    <property type="nucleotide sequence ID" value="NZ_SUMC01000043.1"/>
</dbReference>
<reference evidence="1 2" key="1">
    <citation type="submission" date="2019-04" db="EMBL/GenBank/DDBJ databases">
        <title>Streptomyces oryziradicis sp. nov., a novel actinomycete isolated from rhizosphere soil of rice (Oryza sativa L.).</title>
        <authorList>
            <person name="Li C."/>
        </authorList>
    </citation>
    <scope>NUCLEOTIDE SEQUENCE [LARGE SCALE GENOMIC DNA]</scope>
    <source>
        <strain evidence="1 2">NEAU-C40</strain>
    </source>
</reference>
<dbReference type="Proteomes" id="UP000305778">
    <property type="component" value="Unassembled WGS sequence"/>
</dbReference>
<dbReference type="CDD" id="cd04645">
    <property type="entry name" value="LbH_gamma_CA_like"/>
    <property type="match status" value="1"/>
</dbReference>
<name>A0A4U0S928_9ACTN</name>
<dbReference type="InterPro" id="IPR001451">
    <property type="entry name" value="Hexapep"/>
</dbReference>
<dbReference type="Pfam" id="PF00132">
    <property type="entry name" value="Hexapep"/>
    <property type="match status" value="1"/>
</dbReference>
<dbReference type="OrthoDB" id="9803036at2"/>